<protein>
    <submittedName>
        <fullName evidence="1">Uncharacterized protein</fullName>
    </submittedName>
</protein>
<feature type="non-terminal residue" evidence="1">
    <location>
        <position position="84"/>
    </location>
</feature>
<sequence>NNYLQSLEVQVMLDTLRVIHNPLQDNALVALMKSPMFGFDEDELARLSLQKAEDKVHENLYEKLVNAQKMASSQKGLIHTALVE</sequence>
<name>A0A6G2DGT8_STREE</name>
<gene>
    <name evidence="1" type="ORF">GM540_16550</name>
</gene>
<dbReference type="Proteomes" id="UP000483094">
    <property type="component" value="Unassembled WGS sequence"/>
</dbReference>
<proteinExistence type="predicted"/>
<dbReference type="SUPFAM" id="SSF52540">
    <property type="entry name" value="P-loop containing nucleoside triphosphate hydrolases"/>
    <property type="match status" value="1"/>
</dbReference>
<feature type="non-terminal residue" evidence="1">
    <location>
        <position position="1"/>
    </location>
</feature>
<evidence type="ECO:0000313" key="2">
    <source>
        <dbReference type="Proteomes" id="UP000483094"/>
    </source>
</evidence>
<accession>A0A6G2DGT8</accession>
<dbReference type="EMBL" id="WNHQ01002301">
    <property type="protein sequence ID" value="MTV75545.1"/>
    <property type="molecule type" value="Genomic_DNA"/>
</dbReference>
<organism evidence="1 2">
    <name type="scientific">Streptococcus pneumoniae</name>
    <dbReference type="NCBI Taxonomy" id="1313"/>
    <lineage>
        <taxon>Bacteria</taxon>
        <taxon>Bacillati</taxon>
        <taxon>Bacillota</taxon>
        <taxon>Bacilli</taxon>
        <taxon>Lactobacillales</taxon>
        <taxon>Streptococcaceae</taxon>
        <taxon>Streptococcus</taxon>
    </lineage>
</organism>
<reference evidence="1 2" key="1">
    <citation type="submission" date="2019-11" db="EMBL/GenBank/DDBJ databases">
        <title>Growth characteristics of pneumococcus vary with the chemical composition of the capsule and with environmental conditions.</title>
        <authorList>
            <person name="Tothpal A."/>
            <person name="Desobry K."/>
            <person name="Joshi S."/>
            <person name="Wyllie A.L."/>
            <person name="Weinberger D.M."/>
        </authorList>
    </citation>
    <scope>NUCLEOTIDE SEQUENCE [LARGE SCALE GENOMIC DNA]</scope>
    <source>
        <strain evidence="2">pnumococcus19F</strain>
    </source>
</reference>
<dbReference type="AlphaFoldDB" id="A0A6G2DGT8"/>
<evidence type="ECO:0000313" key="1">
    <source>
        <dbReference type="EMBL" id="MTV75545.1"/>
    </source>
</evidence>
<dbReference type="Gene3D" id="1.10.486.10">
    <property type="entry name" value="PCRA, domain 4"/>
    <property type="match status" value="1"/>
</dbReference>
<comment type="caution">
    <text evidence="1">The sequence shown here is derived from an EMBL/GenBank/DDBJ whole genome shotgun (WGS) entry which is preliminary data.</text>
</comment>
<dbReference type="InterPro" id="IPR027417">
    <property type="entry name" value="P-loop_NTPase"/>
</dbReference>